<dbReference type="InterPro" id="IPR035069">
    <property type="entry name" value="TTHA1013/TTHA0281-like"/>
</dbReference>
<feature type="domain" description="HicB-like antitoxin of toxin-antitoxin system" evidence="1">
    <location>
        <begin position="5"/>
        <end position="64"/>
    </location>
</feature>
<evidence type="ECO:0000313" key="3">
    <source>
        <dbReference type="Proteomes" id="UP000261105"/>
    </source>
</evidence>
<evidence type="ECO:0000259" key="1">
    <source>
        <dbReference type="Pfam" id="PF15919"/>
    </source>
</evidence>
<dbReference type="Pfam" id="PF15919">
    <property type="entry name" value="HicB_lk_antitox"/>
    <property type="match status" value="1"/>
</dbReference>
<evidence type="ECO:0000313" key="2">
    <source>
        <dbReference type="EMBL" id="RGN89531.1"/>
    </source>
</evidence>
<proteinExistence type="predicted"/>
<sequence>MKFIYPAVFRKTDRGTYKGFFPDLAECYGEGETLDEAIEEANEAAYNWISLELDEDDCQLPPVSDEDDLELEDGDIVRNISVNIRFYEAGMSDHSCLSL</sequence>
<name>A0A3E5EKQ6_9FIRM</name>
<dbReference type="AlphaFoldDB" id="A0A3E5EKQ6"/>
<comment type="caution">
    <text evidence="2">The sequence shown here is derived from an EMBL/GenBank/DDBJ whole genome shotgun (WGS) entry which is preliminary data.</text>
</comment>
<dbReference type="Proteomes" id="UP000261105">
    <property type="component" value="Unassembled WGS sequence"/>
</dbReference>
<dbReference type="InterPro" id="IPR031807">
    <property type="entry name" value="HicB-like"/>
</dbReference>
<reference evidence="2 3" key="1">
    <citation type="submission" date="2018-08" db="EMBL/GenBank/DDBJ databases">
        <title>A genome reference for cultivated species of the human gut microbiota.</title>
        <authorList>
            <person name="Zou Y."/>
            <person name="Xue W."/>
            <person name="Luo G."/>
        </authorList>
    </citation>
    <scope>NUCLEOTIDE SEQUENCE [LARGE SCALE GENOMIC DNA]</scope>
    <source>
        <strain evidence="2 3">OM03-6</strain>
    </source>
</reference>
<dbReference type="Gene3D" id="3.30.160.250">
    <property type="match status" value="1"/>
</dbReference>
<organism evidence="2 3">
    <name type="scientific">Blautia obeum</name>
    <dbReference type="NCBI Taxonomy" id="40520"/>
    <lineage>
        <taxon>Bacteria</taxon>
        <taxon>Bacillati</taxon>
        <taxon>Bacillota</taxon>
        <taxon>Clostridia</taxon>
        <taxon>Lachnospirales</taxon>
        <taxon>Lachnospiraceae</taxon>
        <taxon>Blautia</taxon>
    </lineage>
</organism>
<dbReference type="SUPFAM" id="SSF143100">
    <property type="entry name" value="TTHA1013/TTHA0281-like"/>
    <property type="match status" value="1"/>
</dbReference>
<protein>
    <submittedName>
        <fullName evidence="2">Type II toxin-antitoxin system HicB family antitoxin</fullName>
    </submittedName>
</protein>
<dbReference type="EMBL" id="QSUZ01000003">
    <property type="protein sequence ID" value="RGN89531.1"/>
    <property type="molecule type" value="Genomic_DNA"/>
</dbReference>
<accession>A0A3E5EKQ6</accession>
<gene>
    <name evidence="2" type="ORF">DXB38_03980</name>
</gene>